<feature type="compositionally biased region" description="Basic residues" evidence="8">
    <location>
        <begin position="439"/>
        <end position="453"/>
    </location>
</feature>
<dbReference type="Proteomes" id="UP001177023">
    <property type="component" value="Unassembled WGS sequence"/>
</dbReference>
<evidence type="ECO:0000256" key="5">
    <source>
        <dbReference type="ARBA" id="ARBA00034746"/>
    </source>
</evidence>
<evidence type="ECO:0000256" key="8">
    <source>
        <dbReference type="SAM" id="MobiDB-lite"/>
    </source>
</evidence>
<keyword evidence="2" id="KW-1133">Transmembrane helix</keyword>
<dbReference type="InterPro" id="IPR012879">
    <property type="entry name" value="CCDC47"/>
</dbReference>
<dbReference type="AlphaFoldDB" id="A0AA36CBM7"/>
<keyword evidence="9" id="KW-0732">Signal</keyword>
<comment type="caution">
    <text evidence="10">The sequence shown here is derived from an EMBL/GenBank/DDBJ whole genome shotgun (WGS) entry which is preliminary data.</text>
</comment>
<accession>A0AA36CBM7</accession>
<feature type="compositionally biased region" description="Acidic residues" evidence="8">
    <location>
        <begin position="23"/>
        <end position="36"/>
    </location>
</feature>
<gene>
    <name evidence="10" type="ORF">MSPICULIGERA_LOCUS4082</name>
</gene>
<name>A0AA36CBM7_9BILA</name>
<evidence type="ECO:0000256" key="4">
    <source>
        <dbReference type="ARBA" id="ARBA00034697"/>
    </source>
</evidence>
<evidence type="ECO:0000313" key="11">
    <source>
        <dbReference type="Proteomes" id="UP001177023"/>
    </source>
</evidence>
<feature type="region of interest" description="Disordered" evidence="8">
    <location>
        <begin position="397"/>
        <end position="453"/>
    </location>
</feature>
<keyword evidence="1" id="KW-0812">Transmembrane</keyword>
<evidence type="ECO:0000256" key="1">
    <source>
        <dbReference type="ARBA" id="ARBA00022692"/>
    </source>
</evidence>
<reference evidence="10" key="1">
    <citation type="submission" date="2023-06" db="EMBL/GenBank/DDBJ databases">
        <authorList>
            <person name="Delattre M."/>
        </authorList>
    </citation>
    <scope>NUCLEOTIDE SEQUENCE</scope>
    <source>
        <strain evidence="10">AF72</strain>
    </source>
</reference>
<keyword evidence="3" id="KW-0472">Membrane</keyword>
<feature type="signal peptide" evidence="9">
    <location>
        <begin position="1"/>
        <end position="19"/>
    </location>
</feature>
<evidence type="ECO:0000256" key="7">
    <source>
        <dbReference type="ARBA" id="ARBA00034902"/>
    </source>
</evidence>
<dbReference type="PANTHER" id="PTHR12883">
    <property type="entry name" value="ADIPOCYTE-SPECIFIC PROTEIN 4-RELATED"/>
    <property type="match status" value="1"/>
</dbReference>
<comment type="similarity">
    <text evidence="5">Belongs to the CCDC47 family.</text>
</comment>
<dbReference type="GO" id="GO:0032469">
    <property type="term" value="P:endoplasmic reticulum calcium ion homeostasis"/>
    <property type="evidence" value="ECO:0007669"/>
    <property type="project" value="InterPro"/>
</dbReference>
<keyword evidence="11" id="KW-1185">Reference proteome</keyword>
<dbReference type="PANTHER" id="PTHR12883:SF0">
    <property type="entry name" value="PAT COMPLEX SUBUNIT CCDC47"/>
    <property type="match status" value="1"/>
</dbReference>
<evidence type="ECO:0000313" key="10">
    <source>
        <dbReference type="EMBL" id="CAJ0565441.1"/>
    </source>
</evidence>
<feature type="compositionally biased region" description="Basic and acidic residues" evidence="8">
    <location>
        <begin position="405"/>
        <end position="438"/>
    </location>
</feature>
<feature type="chain" id="PRO_5041246551" description="PAT complex subunit CCDC47" evidence="9">
    <location>
        <begin position="20"/>
        <end position="453"/>
    </location>
</feature>
<evidence type="ECO:0000256" key="9">
    <source>
        <dbReference type="SAM" id="SignalP"/>
    </source>
</evidence>
<evidence type="ECO:0000256" key="3">
    <source>
        <dbReference type="ARBA" id="ARBA00023136"/>
    </source>
</evidence>
<dbReference type="GO" id="GO:0030867">
    <property type="term" value="C:rough endoplasmic reticulum membrane"/>
    <property type="evidence" value="ECO:0007669"/>
    <property type="project" value="UniProtKB-SubCell"/>
</dbReference>
<sequence>MRAVHLIFLLAFLFAGSQSGPPGEDDNEFAEFEDADETIHYTPPSPPPPQQQNKAAPSPPAQEKKPLANEFDNDEEDYGINDEQETFEEPDSIAPKAQEPLRFSDVPAHFRSNWASYQVEAAVIVILVLYMLNYVYGRGVNQGLAYTWFSAHRDALEQQFSVVGDDGLTEEPSDGNITKETDYSFSIWCSGRVGVTSLQIQMRTVKRQDLVSRVMGIITPQKDRITFRFDLDAQEVDPWVLAVGQRKIVAKQHKELADLSTYALEKKPGSMQGLPASWGIFTELNEAAMGILDPGLLTLLRKYESKIHSIHASDQYCGAKLPDGETYTRLPEVSRVVIITVELQDGGDELRQEETEILNMIFYIVDKVRRFRLSREAKLKTEKNRQAVEEAFMKTTHIQRQEAAQARREERTRERKQRILEEEDPDKQRRLEKMEAKHDRKSKQPKMKQMKIR</sequence>
<proteinExistence type="inferred from homology"/>
<evidence type="ECO:0000256" key="2">
    <source>
        <dbReference type="ARBA" id="ARBA00022989"/>
    </source>
</evidence>
<dbReference type="EMBL" id="CATQJA010001039">
    <property type="protein sequence ID" value="CAJ0565441.1"/>
    <property type="molecule type" value="Genomic_DNA"/>
</dbReference>
<comment type="subcellular location">
    <subcellularLocation>
        <location evidence="4">Rough endoplasmic reticulum membrane</location>
        <topology evidence="4">Single-pass type I membrane protein</topology>
    </subcellularLocation>
</comment>
<evidence type="ECO:0000256" key="6">
    <source>
        <dbReference type="ARBA" id="ARBA00034875"/>
    </source>
</evidence>
<feature type="region of interest" description="Disordered" evidence="8">
    <location>
        <begin position="17"/>
        <end position="75"/>
    </location>
</feature>
<feature type="non-terminal residue" evidence="10">
    <location>
        <position position="453"/>
    </location>
</feature>
<dbReference type="GO" id="GO:0005509">
    <property type="term" value="F:calcium ion binding"/>
    <property type="evidence" value="ECO:0007669"/>
    <property type="project" value="InterPro"/>
</dbReference>
<organism evidence="10 11">
    <name type="scientific">Mesorhabditis spiculigera</name>
    <dbReference type="NCBI Taxonomy" id="96644"/>
    <lineage>
        <taxon>Eukaryota</taxon>
        <taxon>Metazoa</taxon>
        <taxon>Ecdysozoa</taxon>
        <taxon>Nematoda</taxon>
        <taxon>Chromadorea</taxon>
        <taxon>Rhabditida</taxon>
        <taxon>Rhabditina</taxon>
        <taxon>Rhabditomorpha</taxon>
        <taxon>Rhabditoidea</taxon>
        <taxon>Rhabditidae</taxon>
        <taxon>Mesorhabditinae</taxon>
        <taxon>Mesorhabditis</taxon>
    </lineage>
</organism>
<dbReference type="Pfam" id="PF07946">
    <property type="entry name" value="CCDC47"/>
    <property type="match status" value="1"/>
</dbReference>
<protein>
    <recommendedName>
        <fullName evidence="6">PAT complex subunit CCDC47</fullName>
    </recommendedName>
    <alternativeName>
        <fullName evidence="7">Coiled-coil domain-containing protein 47</fullName>
    </alternativeName>
</protein>